<gene>
    <name evidence="1" type="ORF">KIPB_004536</name>
</gene>
<organism evidence="1 2">
    <name type="scientific">Kipferlia bialata</name>
    <dbReference type="NCBI Taxonomy" id="797122"/>
    <lineage>
        <taxon>Eukaryota</taxon>
        <taxon>Metamonada</taxon>
        <taxon>Carpediemonas-like organisms</taxon>
        <taxon>Kipferlia</taxon>
    </lineage>
</organism>
<comment type="caution">
    <text evidence="1">The sequence shown here is derived from an EMBL/GenBank/DDBJ whole genome shotgun (WGS) entry which is preliminary data.</text>
</comment>
<reference evidence="1 2" key="1">
    <citation type="journal article" date="2018" name="PLoS ONE">
        <title>The draft genome of Kipferlia bialata reveals reductive genome evolution in fornicate parasites.</title>
        <authorList>
            <person name="Tanifuji G."/>
            <person name="Takabayashi S."/>
            <person name="Kume K."/>
            <person name="Takagi M."/>
            <person name="Nakayama T."/>
            <person name="Kamikawa R."/>
            <person name="Inagaki Y."/>
            <person name="Hashimoto T."/>
        </authorList>
    </citation>
    <scope>NUCLEOTIDE SEQUENCE [LARGE SCALE GENOMIC DNA]</scope>
    <source>
        <strain evidence="1">NY0173</strain>
    </source>
</reference>
<keyword evidence="2" id="KW-1185">Reference proteome</keyword>
<proteinExistence type="predicted"/>
<accession>A0A9K3CW46</accession>
<protein>
    <submittedName>
        <fullName evidence="1">Uncharacterized protein</fullName>
    </submittedName>
</protein>
<name>A0A9K3CW46_9EUKA</name>
<dbReference type="AlphaFoldDB" id="A0A9K3CW46"/>
<evidence type="ECO:0000313" key="2">
    <source>
        <dbReference type="Proteomes" id="UP000265618"/>
    </source>
</evidence>
<dbReference type="OrthoDB" id="1934728at2759"/>
<evidence type="ECO:0000313" key="1">
    <source>
        <dbReference type="EMBL" id="GIQ83245.1"/>
    </source>
</evidence>
<sequence>MHGLKKSGCKYSQCGIKAATDAKADGWEWDHASDECADGYPKRSCLRTYRGDYGFVPRRRILEPGGNKLNGHVIGYNPYLSSVFRTMVNVEAVTSAKASVYVNATSKVHKYIHKSAHVDNIVVTDAYDEVAAYDSGMVVTAHEAFWRTFQFELRNTYPAVQLLIVHARGEQSVTVPLDDVATGAQVYHAEKKLDDCEDSTLEAYFKRMDLDYRFLQADAVADHSGETVKKRTARLQLVAAARARGSCLYQDIPKFCKWENHAWVPYKIIKTWDTLGRLSVTTRADEEAHYVGLLLRERGGIRSWDDLLTVVNEDGEYILWPNAREAARASGILSDATVSQVLDNAIDFGGTYADTDTDNVVNARIDLFMTLLKQELVGDTFLILDEHRRWYSMARRDVLQVCDYMREVDVHLTDEDLRTMVLADIYHAMIAKSFSVNLRNSLRLTAAVMLELRDKLLLCDNDSFLARFDTVTDNIIEEADEGNRLSVVDMSLVKVELDYDIHQQQEEYDNTECNLTVEVLLLEWLRLYSLVGSLIIVGSG</sequence>
<dbReference type="EMBL" id="BDIP01000974">
    <property type="protein sequence ID" value="GIQ83245.1"/>
    <property type="molecule type" value="Genomic_DNA"/>
</dbReference>
<dbReference type="Proteomes" id="UP000265618">
    <property type="component" value="Unassembled WGS sequence"/>
</dbReference>